<feature type="modified residue" description="4-aspartylphosphate" evidence="4">
    <location>
        <position position="156"/>
    </location>
</feature>
<dbReference type="SUPFAM" id="SSF52172">
    <property type="entry name" value="CheY-like"/>
    <property type="match status" value="1"/>
</dbReference>
<dbReference type="PANTHER" id="PTHR33204:SF18">
    <property type="entry name" value="TRANSCRIPTIONAL REGULATORY PROTEIN"/>
    <property type="match status" value="1"/>
</dbReference>
<dbReference type="Gene3D" id="3.40.50.2300">
    <property type="match status" value="1"/>
</dbReference>
<keyword evidence="3" id="KW-0804">Transcription</keyword>
<dbReference type="InterPro" id="IPR036388">
    <property type="entry name" value="WH-like_DNA-bd_sf"/>
</dbReference>
<protein>
    <submittedName>
        <fullName evidence="8">DNA-binding transcriptional regulator, HxlR family</fullName>
    </submittedName>
</protein>
<gene>
    <name evidence="8" type="ORF">SAMN04515672_2865</name>
</gene>
<dbReference type="EMBL" id="FNFE01000004">
    <property type="protein sequence ID" value="SDK35749.1"/>
    <property type="molecule type" value="Genomic_DNA"/>
</dbReference>
<dbReference type="InterPro" id="IPR011006">
    <property type="entry name" value="CheY-like_superfamily"/>
</dbReference>
<keyword evidence="4" id="KW-0597">Phosphoprotein</keyword>
<dbReference type="Proteomes" id="UP000198882">
    <property type="component" value="Unassembled WGS sequence"/>
</dbReference>
<dbReference type="SMART" id="SM00448">
    <property type="entry name" value="REC"/>
    <property type="match status" value="1"/>
</dbReference>
<dbReference type="OrthoDB" id="10490at2157"/>
<dbReference type="Pfam" id="PF00072">
    <property type="entry name" value="Response_reg"/>
    <property type="match status" value="1"/>
</dbReference>
<keyword evidence="9" id="KW-1185">Reference proteome</keyword>
<dbReference type="Gene3D" id="1.10.10.10">
    <property type="entry name" value="Winged helix-like DNA-binding domain superfamily/Winged helix DNA-binding domain"/>
    <property type="match status" value="1"/>
</dbReference>
<keyword evidence="1" id="KW-0805">Transcription regulation</keyword>
<dbReference type="STRING" id="1095776.SAMN04515672_2865"/>
<keyword evidence="2 8" id="KW-0238">DNA-binding</keyword>
<dbReference type="PROSITE" id="PS51118">
    <property type="entry name" value="HTH_HXLR"/>
    <property type="match status" value="1"/>
</dbReference>
<evidence type="ECO:0000256" key="1">
    <source>
        <dbReference type="ARBA" id="ARBA00023015"/>
    </source>
</evidence>
<accession>A0A1G9B8E0</accession>
<dbReference type="PANTHER" id="PTHR33204">
    <property type="entry name" value="TRANSCRIPTIONAL REGULATOR, MARR FAMILY"/>
    <property type="match status" value="1"/>
</dbReference>
<dbReference type="PROSITE" id="PS50110">
    <property type="entry name" value="RESPONSE_REGULATORY"/>
    <property type="match status" value="1"/>
</dbReference>
<sequence length="307" mass="33623">MTQTPNPAQTIAGSILGTKWKPRLIVALATEGRLGFGECKRELEDISNKVLSDNLEELREHDVISRDVVQEQPRRVEYELTAAGRELYTILESMADWDATYVVGTGAPTVLLADDERRLLELYSVWLAADYDVVTAADGREALALLDESVDVAILDRAMPGLSGEEIVAAVANAGQRTPVAILTSKQVSPDDVSIPADRLLRKPIAKAELIDVIEELNRLNTVAPVARDVEARAHRLAFLETHLGSAAKSTEPYRRARAELDALETERAATAAAREPWRRLLEREDEDGSEAESGSESESATDDDPN</sequence>
<feature type="domain" description="HTH hxlR-type" evidence="7">
    <location>
        <begin position="6"/>
        <end position="106"/>
    </location>
</feature>
<dbReference type="SUPFAM" id="SSF46785">
    <property type="entry name" value="Winged helix' DNA-binding domain"/>
    <property type="match status" value="1"/>
</dbReference>
<organism evidence="8 9">
    <name type="scientific">Natronorubrum texcoconense</name>
    <dbReference type="NCBI Taxonomy" id="1095776"/>
    <lineage>
        <taxon>Archaea</taxon>
        <taxon>Methanobacteriati</taxon>
        <taxon>Methanobacteriota</taxon>
        <taxon>Stenosarchaea group</taxon>
        <taxon>Halobacteria</taxon>
        <taxon>Halobacteriales</taxon>
        <taxon>Natrialbaceae</taxon>
        <taxon>Natronorubrum</taxon>
    </lineage>
</organism>
<reference evidence="9" key="1">
    <citation type="submission" date="2016-10" db="EMBL/GenBank/DDBJ databases">
        <authorList>
            <person name="Varghese N."/>
            <person name="Submissions S."/>
        </authorList>
    </citation>
    <scope>NUCLEOTIDE SEQUENCE [LARGE SCALE GENOMIC DNA]</scope>
    <source>
        <strain evidence="9">B4,CECT 8067,JCM 17497</strain>
    </source>
</reference>
<evidence type="ECO:0000259" key="7">
    <source>
        <dbReference type="PROSITE" id="PS51118"/>
    </source>
</evidence>
<proteinExistence type="predicted"/>
<evidence type="ECO:0000313" key="9">
    <source>
        <dbReference type="Proteomes" id="UP000198882"/>
    </source>
</evidence>
<dbReference type="InterPro" id="IPR036390">
    <property type="entry name" value="WH_DNA-bd_sf"/>
</dbReference>
<dbReference type="InterPro" id="IPR002577">
    <property type="entry name" value="HTH_HxlR"/>
</dbReference>
<name>A0A1G9B8E0_9EURY</name>
<dbReference type="GO" id="GO:0003677">
    <property type="term" value="F:DNA binding"/>
    <property type="evidence" value="ECO:0007669"/>
    <property type="project" value="UniProtKB-KW"/>
</dbReference>
<evidence type="ECO:0000256" key="2">
    <source>
        <dbReference type="ARBA" id="ARBA00023125"/>
    </source>
</evidence>
<evidence type="ECO:0000313" key="8">
    <source>
        <dbReference type="EMBL" id="SDK35749.1"/>
    </source>
</evidence>
<feature type="domain" description="Response regulatory" evidence="6">
    <location>
        <begin position="109"/>
        <end position="218"/>
    </location>
</feature>
<feature type="region of interest" description="Disordered" evidence="5">
    <location>
        <begin position="267"/>
        <end position="307"/>
    </location>
</feature>
<feature type="compositionally biased region" description="Acidic residues" evidence="5">
    <location>
        <begin position="284"/>
        <end position="307"/>
    </location>
</feature>
<dbReference type="RefSeq" id="WP_090307967.1">
    <property type="nucleotide sequence ID" value="NZ_FNFE01000004.1"/>
</dbReference>
<dbReference type="GO" id="GO:0000160">
    <property type="term" value="P:phosphorelay signal transduction system"/>
    <property type="evidence" value="ECO:0007669"/>
    <property type="project" value="InterPro"/>
</dbReference>
<evidence type="ECO:0000259" key="6">
    <source>
        <dbReference type="PROSITE" id="PS50110"/>
    </source>
</evidence>
<evidence type="ECO:0000256" key="4">
    <source>
        <dbReference type="PROSITE-ProRule" id="PRU00169"/>
    </source>
</evidence>
<dbReference type="Pfam" id="PF01638">
    <property type="entry name" value="HxlR"/>
    <property type="match status" value="1"/>
</dbReference>
<dbReference type="AlphaFoldDB" id="A0A1G9B8E0"/>
<evidence type="ECO:0000256" key="5">
    <source>
        <dbReference type="SAM" id="MobiDB-lite"/>
    </source>
</evidence>
<dbReference type="InterPro" id="IPR001789">
    <property type="entry name" value="Sig_transdc_resp-reg_receiver"/>
</dbReference>
<evidence type="ECO:0000256" key="3">
    <source>
        <dbReference type="ARBA" id="ARBA00023163"/>
    </source>
</evidence>